<feature type="domain" description="HTH araC/xylS-type" evidence="5">
    <location>
        <begin position="268"/>
        <end position="369"/>
    </location>
</feature>
<dbReference type="InterPro" id="IPR018060">
    <property type="entry name" value="HTH_AraC"/>
</dbReference>
<keyword evidence="2" id="KW-0238">DNA-binding</keyword>
<feature type="transmembrane region" description="Helical" evidence="4">
    <location>
        <begin position="186"/>
        <end position="203"/>
    </location>
</feature>
<keyword evidence="4" id="KW-0472">Membrane</keyword>
<feature type="transmembrane region" description="Helical" evidence="4">
    <location>
        <begin position="215"/>
        <end position="236"/>
    </location>
</feature>
<dbReference type="EMBL" id="CP049057">
    <property type="protein sequence ID" value="QIE58795.1"/>
    <property type="molecule type" value="Genomic_DNA"/>
</dbReference>
<feature type="transmembrane region" description="Helical" evidence="4">
    <location>
        <begin position="31"/>
        <end position="49"/>
    </location>
</feature>
<evidence type="ECO:0000313" key="7">
    <source>
        <dbReference type="Proteomes" id="UP000505306"/>
    </source>
</evidence>
<dbReference type="PANTHER" id="PTHR43280">
    <property type="entry name" value="ARAC-FAMILY TRANSCRIPTIONAL REGULATOR"/>
    <property type="match status" value="1"/>
</dbReference>
<evidence type="ECO:0000256" key="1">
    <source>
        <dbReference type="ARBA" id="ARBA00023015"/>
    </source>
</evidence>
<feature type="transmembrane region" description="Helical" evidence="4">
    <location>
        <begin position="135"/>
        <end position="155"/>
    </location>
</feature>
<evidence type="ECO:0000256" key="2">
    <source>
        <dbReference type="ARBA" id="ARBA00023125"/>
    </source>
</evidence>
<feature type="transmembrane region" description="Helical" evidence="4">
    <location>
        <begin position="61"/>
        <end position="80"/>
    </location>
</feature>
<evidence type="ECO:0000256" key="3">
    <source>
        <dbReference type="ARBA" id="ARBA00023163"/>
    </source>
</evidence>
<dbReference type="GO" id="GO:0003700">
    <property type="term" value="F:DNA-binding transcription factor activity"/>
    <property type="evidence" value="ECO:0007669"/>
    <property type="project" value="InterPro"/>
</dbReference>
<dbReference type="KEGG" id="mgel:G5B37_04225"/>
<dbReference type="GO" id="GO:0043565">
    <property type="term" value="F:sequence-specific DNA binding"/>
    <property type="evidence" value="ECO:0007669"/>
    <property type="project" value="InterPro"/>
</dbReference>
<proteinExistence type="predicted"/>
<keyword evidence="4" id="KW-1133">Transmembrane helix</keyword>
<dbReference type="Pfam" id="PF12833">
    <property type="entry name" value="HTH_18"/>
    <property type="match status" value="1"/>
</dbReference>
<dbReference type="RefSeq" id="WP_164678823.1">
    <property type="nucleotide sequence ID" value="NZ_CP049057.1"/>
</dbReference>
<dbReference type="InterPro" id="IPR020449">
    <property type="entry name" value="Tscrpt_reg_AraC-type_HTH"/>
</dbReference>
<dbReference type="InterPro" id="IPR018062">
    <property type="entry name" value="HTH_AraC-typ_CS"/>
</dbReference>
<keyword evidence="4" id="KW-0812">Transmembrane</keyword>
<keyword evidence="3" id="KW-0804">Transcription</keyword>
<feature type="transmembrane region" description="Helical" evidence="4">
    <location>
        <begin position="92"/>
        <end position="112"/>
    </location>
</feature>
<gene>
    <name evidence="6" type="ORF">G5B37_04225</name>
</gene>
<keyword evidence="1" id="KW-0805">Transcription regulation</keyword>
<evidence type="ECO:0000313" key="6">
    <source>
        <dbReference type="EMBL" id="QIE58795.1"/>
    </source>
</evidence>
<evidence type="ECO:0000259" key="5">
    <source>
        <dbReference type="PROSITE" id="PS01124"/>
    </source>
</evidence>
<reference evidence="6 7" key="1">
    <citation type="submission" date="2020-02" db="EMBL/GenBank/DDBJ databases">
        <title>Complete genome sequence of Flavobacteriaceae bacterium.</title>
        <authorList>
            <person name="Kim S.-J."/>
            <person name="Kim Y.-S."/>
            <person name="Kim K.-H."/>
        </authorList>
    </citation>
    <scope>NUCLEOTIDE SEQUENCE [LARGE SCALE GENOMIC DNA]</scope>
    <source>
        <strain evidence="6 7">RR4-40</strain>
    </source>
</reference>
<organism evidence="6 7">
    <name type="scientific">Rasiella rasia</name>
    <dbReference type="NCBI Taxonomy" id="2744027"/>
    <lineage>
        <taxon>Bacteria</taxon>
        <taxon>Pseudomonadati</taxon>
        <taxon>Bacteroidota</taxon>
        <taxon>Flavobacteriia</taxon>
        <taxon>Flavobacteriales</taxon>
        <taxon>Flavobacteriaceae</taxon>
        <taxon>Rasiella</taxon>
    </lineage>
</organism>
<dbReference type="PROSITE" id="PS00041">
    <property type="entry name" value="HTH_ARAC_FAMILY_1"/>
    <property type="match status" value="1"/>
</dbReference>
<dbReference type="PROSITE" id="PS01124">
    <property type="entry name" value="HTH_ARAC_FAMILY_2"/>
    <property type="match status" value="1"/>
</dbReference>
<dbReference type="Gene3D" id="1.10.10.60">
    <property type="entry name" value="Homeodomain-like"/>
    <property type="match status" value="2"/>
</dbReference>
<dbReference type="Proteomes" id="UP000505306">
    <property type="component" value="Chromosome"/>
</dbReference>
<dbReference type="SMART" id="SM00342">
    <property type="entry name" value="HTH_ARAC"/>
    <property type="match status" value="1"/>
</dbReference>
<dbReference type="AlphaFoldDB" id="A0A6G6GJP3"/>
<sequence>MDQILIVGYSITAFSIVTLFLKQNKKVPSQYAILLLFIWFIRFFCLYLEDHVNLYNFPYLIVWDQNLFFLDGVLLYWYIASYDNRLKIKNQLLSLIPFFISLIYTTVIYFSFDTEKLVHVHNQIIENLLAGDYKISLRSAVNILVMIAVNCFFLFKSVKLLKEYKLLLLDNYSTITDLQLNWLRKLVFVWLVLFYIPFVFYFIDGVSSIFPIQYIEIVAESGMVMTAIFFSANAIIQKYPKSSLEKFSSSTPNSPSNEDSRDSELKFEMIKNFMQENRPYLDVNLTLESLANNLDMKSSELSRIVNTQNKTNFHEFVNSYRIEQIKTELLSTKEQIIIIAYNNGFNSKSTFNGVFKRFTGMTPSQFRKTNTSESLTS</sequence>
<dbReference type="InterPro" id="IPR009057">
    <property type="entry name" value="Homeodomain-like_sf"/>
</dbReference>
<evidence type="ECO:0000256" key="4">
    <source>
        <dbReference type="SAM" id="Phobius"/>
    </source>
</evidence>
<dbReference type="PANTHER" id="PTHR43280:SF29">
    <property type="entry name" value="ARAC-FAMILY TRANSCRIPTIONAL REGULATOR"/>
    <property type="match status" value="1"/>
</dbReference>
<name>A0A6G6GJP3_9FLAO</name>
<keyword evidence="7" id="KW-1185">Reference proteome</keyword>
<dbReference type="PRINTS" id="PR00032">
    <property type="entry name" value="HTHARAC"/>
</dbReference>
<accession>A0A6G6GJP3</accession>
<feature type="transmembrane region" description="Helical" evidence="4">
    <location>
        <begin position="6"/>
        <end position="22"/>
    </location>
</feature>
<dbReference type="SUPFAM" id="SSF46689">
    <property type="entry name" value="Homeodomain-like"/>
    <property type="match status" value="1"/>
</dbReference>
<protein>
    <submittedName>
        <fullName evidence="6">Helix-turn-helix transcriptional regulator</fullName>
    </submittedName>
</protein>